<dbReference type="Gene3D" id="3.20.20.70">
    <property type="entry name" value="Aldolase class I"/>
    <property type="match status" value="1"/>
</dbReference>
<dbReference type="NCBIfam" id="NF006628">
    <property type="entry name" value="PRK09197.1"/>
    <property type="match status" value="1"/>
</dbReference>
<dbReference type="Proteomes" id="UP000193218">
    <property type="component" value="Unassembled WGS sequence"/>
</dbReference>
<sequence length="363" mass="39701">MPGTGKGALSIVPAGVITGDNVRKLFEYARENKFAIPAINVTSSSVVNACLEAARDINSPIILQVSQGGAAFFGGKGLANGNQEASIAGATAAAHFIRSIAPLYGIPVVLHSDHCAQKLLPWFDGMLDADEAYFKEHGEPLFSSHMLDLSEESKEENIATCVKYFERMAKMNQWLEMEIGITGGEEDGVDNTGIDNASLYTQPEDIWDVYSALSKISPNFSIAAGFGNVHGVYKPGNVKLRPDILGKHQEYTAKELKKEGEKPLFLVFHGGSGSTKEEIREAVTNGVVKMNVDTDTQWAYLSGVRDFVLKKKDYLMSQVGNPEGADKPNKKQYDPRVWVREGEKVLVERVKEACRDLGNENRA</sequence>
<dbReference type="InParanoid" id="A0A1Y1UNS7"/>
<dbReference type="RefSeq" id="XP_021873437.1">
    <property type="nucleotide sequence ID" value="XM_022014602.1"/>
</dbReference>
<dbReference type="OrthoDB" id="35652at2759"/>
<dbReference type="InterPro" id="IPR013785">
    <property type="entry name" value="Aldolase_TIM"/>
</dbReference>
<evidence type="ECO:0000256" key="6">
    <source>
        <dbReference type="ARBA" id="ARBA00022723"/>
    </source>
</evidence>
<dbReference type="FunCoup" id="A0A1Y1UNS7">
    <property type="interactions" value="267"/>
</dbReference>
<comment type="function">
    <text evidence="2 10">Catalyzes the aldol condensation of dihydroxyacetone phosphate (DHAP or glycerone-phosphate) with glyceraldehyde 3-phosphate (G3P) to form fructose 1,6-bisphosphate (FBP) in gluconeogenesis and the reverse reaction in glycolysis.</text>
</comment>
<reference evidence="11 12" key="1">
    <citation type="submission" date="2017-03" db="EMBL/GenBank/DDBJ databases">
        <title>Widespread Adenine N6-methylation of Active Genes in Fungi.</title>
        <authorList>
            <consortium name="DOE Joint Genome Institute"/>
            <person name="Mondo S.J."/>
            <person name="Dannebaum R.O."/>
            <person name="Kuo R.C."/>
            <person name="Louie K.B."/>
            <person name="Bewick A.J."/>
            <person name="Labutti K."/>
            <person name="Haridas S."/>
            <person name="Kuo A."/>
            <person name="Salamov A."/>
            <person name="Ahrendt S.R."/>
            <person name="Lau R."/>
            <person name="Bowen B.P."/>
            <person name="Lipzen A."/>
            <person name="Sullivan W."/>
            <person name="Andreopoulos W.B."/>
            <person name="Clum A."/>
            <person name="Lindquist E."/>
            <person name="Daum C."/>
            <person name="Northen T.R."/>
            <person name="Ramamoorthy G."/>
            <person name="Schmitz R.J."/>
            <person name="Gryganskyi A."/>
            <person name="Culley D."/>
            <person name="Magnuson J."/>
            <person name="James T.Y."/>
            <person name="O'Malley M.A."/>
            <person name="Stajich J.E."/>
            <person name="Spatafora J.W."/>
            <person name="Visel A."/>
            <person name="Grigoriev I.V."/>
        </authorList>
    </citation>
    <scope>NUCLEOTIDE SEQUENCE [LARGE SCALE GENOMIC DNA]</scope>
    <source>
        <strain evidence="11 12">NRRL Y-17943</strain>
    </source>
</reference>
<dbReference type="EC" id="4.1.2.13" evidence="5 10"/>
<dbReference type="NCBIfam" id="TIGR00167">
    <property type="entry name" value="cbbA"/>
    <property type="match status" value="1"/>
</dbReference>
<dbReference type="GeneID" id="33556410"/>
<protein>
    <recommendedName>
        <fullName evidence="5 10">Fructose-bisphosphate aldolase</fullName>
        <shortName evidence="10">FBP aldolase</shortName>
        <ecNumber evidence="5 10">4.1.2.13</ecNumber>
    </recommendedName>
</protein>
<evidence type="ECO:0000256" key="7">
    <source>
        <dbReference type="ARBA" id="ARBA00022833"/>
    </source>
</evidence>
<keyword evidence="6 10" id="KW-0479">Metal-binding</keyword>
<dbReference type="EMBL" id="NBSH01000002">
    <property type="protein sequence ID" value="ORX39652.1"/>
    <property type="molecule type" value="Genomic_DNA"/>
</dbReference>
<keyword evidence="12" id="KW-1185">Reference proteome</keyword>
<evidence type="ECO:0000256" key="9">
    <source>
        <dbReference type="ARBA" id="ARBA00023239"/>
    </source>
</evidence>
<evidence type="ECO:0000313" key="12">
    <source>
        <dbReference type="Proteomes" id="UP000193218"/>
    </source>
</evidence>
<dbReference type="InterPro" id="IPR006411">
    <property type="entry name" value="Fruct_bisP_bact"/>
</dbReference>
<dbReference type="PROSITE" id="PS00806">
    <property type="entry name" value="ALDOLASE_CLASS_II_2"/>
    <property type="match status" value="1"/>
</dbReference>
<dbReference type="GO" id="GO:0004332">
    <property type="term" value="F:fructose-bisphosphate aldolase activity"/>
    <property type="evidence" value="ECO:0007669"/>
    <property type="project" value="UniProtKB-EC"/>
</dbReference>
<dbReference type="GO" id="GO:0006096">
    <property type="term" value="P:glycolytic process"/>
    <property type="evidence" value="ECO:0007669"/>
    <property type="project" value="UniProtKB-UniPathway"/>
</dbReference>
<dbReference type="PANTHER" id="PTHR30559:SF0">
    <property type="entry name" value="FRUCTOSE-BISPHOSPHATE ALDOLASE"/>
    <property type="match status" value="1"/>
</dbReference>
<evidence type="ECO:0000256" key="8">
    <source>
        <dbReference type="ARBA" id="ARBA00023152"/>
    </source>
</evidence>
<dbReference type="NCBIfam" id="TIGR01520">
    <property type="entry name" value="FruBisAldo_II_A"/>
    <property type="match status" value="1"/>
</dbReference>
<comment type="cofactor">
    <cofactor evidence="10">
        <name>Zn(2+)</name>
        <dbReference type="ChEBI" id="CHEBI:29105"/>
    </cofactor>
    <text evidence="10">Binds 2 Zn(2+) ions per subunit. One is catalytic and the other provides a structural contribution.</text>
</comment>
<evidence type="ECO:0000256" key="5">
    <source>
        <dbReference type="ARBA" id="ARBA00013068"/>
    </source>
</evidence>
<dbReference type="CDD" id="cd00946">
    <property type="entry name" value="FBP_aldolase_IIA"/>
    <property type="match status" value="1"/>
</dbReference>
<evidence type="ECO:0000313" key="11">
    <source>
        <dbReference type="EMBL" id="ORX39652.1"/>
    </source>
</evidence>
<keyword evidence="8 10" id="KW-0324">Glycolysis</keyword>
<dbReference type="FunFam" id="3.20.20.70:FF:000013">
    <property type="entry name" value="Class II fructose-bisphosphate aldolase"/>
    <property type="match status" value="1"/>
</dbReference>
<dbReference type="STRING" id="4999.A0A1Y1UNS7"/>
<dbReference type="AlphaFoldDB" id="A0A1Y1UNS7"/>
<comment type="catalytic activity">
    <reaction evidence="1 10">
        <text>beta-D-fructose 1,6-bisphosphate = D-glyceraldehyde 3-phosphate + dihydroxyacetone phosphate</text>
        <dbReference type="Rhea" id="RHEA:14729"/>
        <dbReference type="ChEBI" id="CHEBI:32966"/>
        <dbReference type="ChEBI" id="CHEBI:57642"/>
        <dbReference type="ChEBI" id="CHEBI:59776"/>
        <dbReference type="EC" id="4.1.2.13"/>
    </reaction>
</comment>
<dbReference type="PIRSF" id="PIRSF001359">
    <property type="entry name" value="F_bP_aldolase_II"/>
    <property type="match status" value="1"/>
</dbReference>
<dbReference type="SUPFAM" id="SSF51569">
    <property type="entry name" value="Aldolase"/>
    <property type="match status" value="1"/>
</dbReference>
<dbReference type="GO" id="GO:0008270">
    <property type="term" value="F:zinc ion binding"/>
    <property type="evidence" value="ECO:0007669"/>
    <property type="project" value="UniProtKB-UniRule"/>
</dbReference>
<dbReference type="UniPathway" id="UPA00109">
    <property type="reaction ID" value="UER00183"/>
</dbReference>
<comment type="similarity">
    <text evidence="4 10">Belongs to the class II fructose-bisphosphate aldolase family.</text>
</comment>
<accession>A0A1Y1UNS7</accession>
<proteinExistence type="inferred from homology"/>
<dbReference type="GO" id="GO:0005829">
    <property type="term" value="C:cytosol"/>
    <property type="evidence" value="ECO:0007669"/>
    <property type="project" value="TreeGrafter"/>
</dbReference>
<gene>
    <name evidence="11" type="ORF">BD324DRAFT_614496</name>
</gene>
<comment type="pathway">
    <text evidence="3 10">Carbohydrate degradation; glycolysis; D-glyceraldehyde 3-phosphate and glycerone phosphate from D-glucose: step 4/4.</text>
</comment>
<evidence type="ECO:0000256" key="1">
    <source>
        <dbReference type="ARBA" id="ARBA00000441"/>
    </source>
</evidence>
<dbReference type="PANTHER" id="PTHR30559">
    <property type="entry name" value="FRUCTOSE-BISPHOSPHATE ALDOLASE CLASS 2"/>
    <property type="match status" value="1"/>
</dbReference>
<dbReference type="GO" id="GO:0006094">
    <property type="term" value="P:gluconeogenesis"/>
    <property type="evidence" value="ECO:0007669"/>
    <property type="project" value="TreeGrafter"/>
</dbReference>
<evidence type="ECO:0000256" key="4">
    <source>
        <dbReference type="ARBA" id="ARBA00005812"/>
    </source>
</evidence>
<evidence type="ECO:0000256" key="2">
    <source>
        <dbReference type="ARBA" id="ARBA00002181"/>
    </source>
</evidence>
<keyword evidence="9 10" id="KW-0456">Lyase</keyword>
<dbReference type="PROSITE" id="PS00602">
    <property type="entry name" value="ALDOLASE_CLASS_II_1"/>
    <property type="match status" value="1"/>
</dbReference>
<dbReference type="Pfam" id="PF01116">
    <property type="entry name" value="F_bP_aldolase"/>
    <property type="match status" value="1"/>
</dbReference>
<name>A0A1Y1UNS7_9TREE</name>
<dbReference type="InterPro" id="IPR000771">
    <property type="entry name" value="FBA_II"/>
</dbReference>
<organism evidence="11 12">
    <name type="scientific">Kockovaella imperatae</name>
    <dbReference type="NCBI Taxonomy" id="4999"/>
    <lineage>
        <taxon>Eukaryota</taxon>
        <taxon>Fungi</taxon>
        <taxon>Dikarya</taxon>
        <taxon>Basidiomycota</taxon>
        <taxon>Agaricomycotina</taxon>
        <taxon>Tremellomycetes</taxon>
        <taxon>Tremellales</taxon>
        <taxon>Cuniculitremaceae</taxon>
        <taxon>Kockovaella</taxon>
    </lineage>
</organism>
<comment type="caution">
    <text evidence="11">The sequence shown here is derived from an EMBL/GenBank/DDBJ whole genome shotgun (WGS) entry which is preliminary data.</text>
</comment>
<evidence type="ECO:0000256" key="3">
    <source>
        <dbReference type="ARBA" id="ARBA00004714"/>
    </source>
</evidence>
<evidence type="ECO:0000256" key="10">
    <source>
        <dbReference type="RuleBase" id="RU366023"/>
    </source>
</evidence>
<keyword evidence="7 10" id="KW-0862">Zinc</keyword>